<evidence type="ECO:0000313" key="7">
    <source>
        <dbReference type="Proteomes" id="UP000271587"/>
    </source>
</evidence>
<dbReference type="Proteomes" id="UP000271587">
    <property type="component" value="Chromosome"/>
</dbReference>
<gene>
    <name evidence="6" type="primary">fes</name>
    <name evidence="6" type="ORF">CGERO_09135</name>
</gene>
<dbReference type="AlphaFoldDB" id="A0A3G6J5B7"/>
<dbReference type="Pfam" id="PF11806">
    <property type="entry name" value="Enterochelin_N"/>
    <property type="match status" value="1"/>
</dbReference>
<evidence type="ECO:0000259" key="5">
    <source>
        <dbReference type="Pfam" id="PF11806"/>
    </source>
</evidence>
<dbReference type="InterPro" id="IPR021764">
    <property type="entry name" value="Enterochelin_esterase_N"/>
</dbReference>
<protein>
    <submittedName>
        <fullName evidence="6">Enterochelin esterase</fullName>
    </submittedName>
</protein>
<keyword evidence="3" id="KW-0378">Hydrolase</keyword>
<evidence type="ECO:0000256" key="4">
    <source>
        <dbReference type="ARBA" id="ARBA00024201"/>
    </source>
</evidence>
<dbReference type="Pfam" id="PF00756">
    <property type="entry name" value="Esterase"/>
    <property type="match status" value="1"/>
</dbReference>
<dbReference type="GO" id="GO:0005506">
    <property type="term" value="F:iron ion binding"/>
    <property type="evidence" value="ECO:0007669"/>
    <property type="project" value="InterPro"/>
</dbReference>
<dbReference type="PANTHER" id="PTHR48098">
    <property type="entry name" value="ENTEROCHELIN ESTERASE-RELATED"/>
    <property type="match status" value="1"/>
</dbReference>
<keyword evidence="2" id="KW-0963">Cytoplasm</keyword>
<accession>A0A3G6J5B7</accession>
<organism evidence="6 7">
    <name type="scientific">Corynebacterium gerontici</name>
    <dbReference type="NCBI Taxonomy" id="2079234"/>
    <lineage>
        <taxon>Bacteria</taxon>
        <taxon>Bacillati</taxon>
        <taxon>Actinomycetota</taxon>
        <taxon>Actinomycetes</taxon>
        <taxon>Mycobacteriales</taxon>
        <taxon>Corynebacteriaceae</taxon>
        <taxon>Corynebacterium</taxon>
    </lineage>
</organism>
<feature type="domain" description="Enterochelin esterase N-terminal" evidence="5">
    <location>
        <begin position="53"/>
        <end position="137"/>
    </location>
</feature>
<dbReference type="SUPFAM" id="SSF53474">
    <property type="entry name" value="alpha/beta-Hydrolases"/>
    <property type="match status" value="1"/>
</dbReference>
<dbReference type="PANTHER" id="PTHR48098:SF3">
    <property type="entry name" value="IRON(III) ENTEROBACTIN ESTERASE"/>
    <property type="match status" value="1"/>
</dbReference>
<evidence type="ECO:0000256" key="2">
    <source>
        <dbReference type="ARBA" id="ARBA00022490"/>
    </source>
</evidence>
<keyword evidence="7" id="KW-1185">Reference proteome</keyword>
<dbReference type="InterPro" id="IPR013783">
    <property type="entry name" value="Ig-like_fold"/>
</dbReference>
<dbReference type="GO" id="GO:0006826">
    <property type="term" value="P:iron ion transport"/>
    <property type="evidence" value="ECO:0007669"/>
    <property type="project" value="InterPro"/>
</dbReference>
<dbReference type="InterPro" id="IPR000801">
    <property type="entry name" value="Esterase-like"/>
</dbReference>
<comment type="similarity">
    <text evidence="4">Belongs to the Fes family.</text>
</comment>
<reference evidence="6 7" key="1">
    <citation type="submission" date="2018-11" db="EMBL/GenBank/DDBJ databases">
        <authorList>
            <person name="Kleinhagauer T."/>
            <person name="Glaeser S.P."/>
            <person name="Spergser J."/>
            <person name="Ruckert C."/>
            <person name="Kaempfer P."/>
            <person name="Busse H.-J."/>
        </authorList>
    </citation>
    <scope>NUCLEOTIDE SEQUENCE [LARGE SCALE GENOMIC DNA]</scope>
    <source>
        <strain evidence="6 7">W8</strain>
    </source>
</reference>
<proteinExistence type="inferred from homology"/>
<dbReference type="KEGG" id="cgk:CGERO_09135"/>
<dbReference type="GO" id="GO:0005975">
    <property type="term" value="P:carbohydrate metabolic process"/>
    <property type="evidence" value="ECO:0007669"/>
    <property type="project" value="UniProtKB-ARBA"/>
</dbReference>
<dbReference type="Gene3D" id="3.40.50.1820">
    <property type="entry name" value="alpha/beta hydrolase"/>
    <property type="match status" value="1"/>
</dbReference>
<evidence type="ECO:0000313" key="6">
    <source>
        <dbReference type="EMBL" id="AZA12118.1"/>
    </source>
</evidence>
<evidence type="ECO:0000256" key="1">
    <source>
        <dbReference type="ARBA" id="ARBA00004496"/>
    </source>
</evidence>
<dbReference type="OrthoDB" id="9775130at2"/>
<dbReference type="GO" id="GO:0005737">
    <property type="term" value="C:cytoplasm"/>
    <property type="evidence" value="ECO:0007669"/>
    <property type="project" value="UniProtKB-SubCell"/>
</dbReference>
<name>A0A3G6J5B7_9CORY</name>
<dbReference type="InterPro" id="IPR014756">
    <property type="entry name" value="Ig_E-set"/>
</dbReference>
<dbReference type="InterPro" id="IPR029058">
    <property type="entry name" value="AB_hydrolase_fold"/>
</dbReference>
<sequence length="431" mass="47098">MARSISLKKHQAFADEADLLALAAFDSRLADLVIQVLASQGTPLEQPSSNRYTFLFQHTPTGDDGREPHVHLFLNRLTDKHLFEQGTMRRVPGTSWWVRTLTIAPTYQGSYGFGVSGDDQTPTHRNSIHGKESLLRDPQAQRLPLTAQMDYGLSHFAAVGASEPKFFAEWPDTQPACLETAELMPGSLREHNQDLLGCRPVFLWTPAPELAPANPSSLVILFDADSWFTRFELHHALDAAVSSGLLPPCAVVGIGVNSISDRKKVLGGNVDFIERVLAWAPRWASETLSAEASPISINVQAPVVLAGQSLGGILALLGATLFPAAVSSVIAQSPSMWWEPAQHANPGCLGVRPVDWISERFSVDAPAHSPEVYLAVGARETPLLPRVALLALAAQRAGWIIHSTVEDGGHDYCWWRENLIELLIRALTNRQ</sequence>
<dbReference type="InterPro" id="IPR050583">
    <property type="entry name" value="Mycobacterial_A85_antigen"/>
</dbReference>
<dbReference type="EMBL" id="CP033897">
    <property type="protein sequence ID" value="AZA12118.1"/>
    <property type="molecule type" value="Genomic_DNA"/>
</dbReference>
<dbReference type="RefSeq" id="WP_123935241.1">
    <property type="nucleotide sequence ID" value="NZ_CP033897.1"/>
</dbReference>
<comment type="subcellular location">
    <subcellularLocation>
        <location evidence="1">Cytoplasm</location>
    </subcellularLocation>
</comment>
<evidence type="ECO:0000256" key="3">
    <source>
        <dbReference type="ARBA" id="ARBA00022801"/>
    </source>
</evidence>
<dbReference type="Gene3D" id="2.60.40.10">
    <property type="entry name" value="Immunoglobulins"/>
    <property type="match status" value="1"/>
</dbReference>
<dbReference type="GO" id="GO:0008849">
    <property type="term" value="F:enterochelin esterase activity"/>
    <property type="evidence" value="ECO:0007669"/>
    <property type="project" value="InterPro"/>
</dbReference>
<dbReference type="SUPFAM" id="SSF81296">
    <property type="entry name" value="E set domains"/>
    <property type="match status" value="1"/>
</dbReference>